<dbReference type="Pfam" id="PF03203">
    <property type="entry name" value="MerC"/>
    <property type="match status" value="1"/>
</dbReference>
<dbReference type="EMBL" id="BAAAEM010000002">
    <property type="protein sequence ID" value="GAA0477734.1"/>
    <property type="molecule type" value="Genomic_DNA"/>
</dbReference>
<comment type="caution">
    <text evidence="2">The sequence shown here is derived from an EMBL/GenBank/DDBJ whole genome shotgun (WGS) entry which is preliminary data.</text>
</comment>
<proteinExistence type="predicted"/>
<evidence type="ECO:0000313" key="3">
    <source>
        <dbReference type="Proteomes" id="UP001500713"/>
    </source>
</evidence>
<reference evidence="2 3" key="1">
    <citation type="journal article" date="2019" name="Int. J. Syst. Evol. Microbiol.">
        <title>The Global Catalogue of Microorganisms (GCM) 10K type strain sequencing project: providing services to taxonomists for standard genome sequencing and annotation.</title>
        <authorList>
            <consortium name="The Broad Institute Genomics Platform"/>
            <consortium name="The Broad Institute Genome Sequencing Center for Infectious Disease"/>
            <person name="Wu L."/>
            <person name="Ma J."/>
        </authorList>
    </citation>
    <scope>NUCLEOTIDE SEQUENCE [LARGE SCALE GENOMIC DNA]</scope>
    <source>
        <strain evidence="2 3">JCM 14162</strain>
    </source>
</reference>
<evidence type="ECO:0008006" key="4">
    <source>
        <dbReference type="Google" id="ProtNLM"/>
    </source>
</evidence>
<accession>A0ABN1AJ19</accession>
<feature type="transmembrane region" description="Helical" evidence="1">
    <location>
        <begin position="66"/>
        <end position="83"/>
    </location>
</feature>
<evidence type="ECO:0000313" key="2">
    <source>
        <dbReference type="EMBL" id="GAA0477734.1"/>
    </source>
</evidence>
<sequence>MLEPLPDWMHDTELVHAALLLPVLLVSGPALFRGGSIDHRIWAFGAMAFALLCAALLMHSEQLEKLVSVFGAVLLVIAHLLNMRKRGV</sequence>
<keyword evidence="1" id="KW-0812">Transmembrane</keyword>
<keyword evidence="1" id="KW-1133">Transmembrane helix</keyword>
<keyword evidence="3" id="KW-1185">Reference proteome</keyword>
<organism evidence="2 3">
    <name type="scientific">Parasphingorhabdus litoris</name>
    <dbReference type="NCBI Taxonomy" id="394733"/>
    <lineage>
        <taxon>Bacteria</taxon>
        <taxon>Pseudomonadati</taxon>
        <taxon>Pseudomonadota</taxon>
        <taxon>Alphaproteobacteria</taxon>
        <taxon>Sphingomonadales</taxon>
        <taxon>Sphingomonadaceae</taxon>
        <taxon>Parasphingorhabdus</taxon>
    </lineage>
</organism>
<protein>
    <recommendedName>
        <fullName evidence="4">MerC domain-containing protein</fullName>
    </recommendedName>
</protein>
<dbReference type="InterPro" id="IPR004891">
    <property type="entry name" value="Mercury-R_MerC"/>
</dbReference>
<gene>
    <name evidence="2" type="ORF">GCM10009096_19540</name>
</gene>
<keyword evidence="1" id="KW-0472">Membrane</keyword>
<evidence type="ECO:0000256" key="1">
    <source>
        <dbReference type="SAM" id="Phobius"/>
    </source>
</evidence>
<dbReference type="Proteomes" id="UP001500713">
    <property type="component" value="Unassembled WGS sequence"/>
</dbReference>
<feature type="transmembrane region" description="Helical" evidence="1">
    <location>
        <begin position="14"/>
        <end position="32"/>
    </location>
</feature>
<feature type="transmembrane region" description="Helical" evidence="1">
    <location>
        <begin position="41"/>
        <end position="60"/>
    </location>
</feature>
<name>A0ABN1AJ19_9SPHN</name>